<feature type="transmembrane region" description="Helical" evidence="1">
    <location>
        <begin position="28"/>
        <end position="48"/>
    </location>
</feature>
<proteinExistence type="predicted"/>
<evidence type="ECO:0000313" key="4">
    <source>
        <dbReference type="Proteomes" id="UP001589750"/>
    </source>
</evidence>
<dbReference type="RefSeq" id="WP_140008016.1">
    <property type="nucleotide sequence ID" value="NZ_JBHMDG010000012.1"/>
</dbReference>
<dbReference type="Proteomes" id="UP001589750">
    <property type="component" value="Unassembled WGS sequence"/>
</dbReference>
<keyword evidence="4" id="KW-1185">Reference proteome</keyword>
<feature type="domain" description="LysM" evidence="2">
    <location>
        <begin position="62"/>
        <end position="109"/>
    </location>
</feature>
<organism evidence="3 4">
    <name type="scientific">Nocardioides plantarum</name>
    <dbReference type="NCBI Taxonomy" id="29299"/>
    <lineage>
        <taxon>Bacteria</taxon>
        <taxon>Bacillati</taxon>
        <taxon>Actinomycetota</taxon>
        <taxon>Actinomycetes</taxon>
        <taxon>Propionibacteriales</taxon>
        <taxon>Nocardioidaceae</taxon>
        <taxon>Nocardioides</taxon>
    </lineage>
</organism>
<accession>A0ABV5KA79</accession>
<name>A0ABV5KA79_9ACTN</name>
<dbReference type="InterPro" id="IPR018392">
    <property type="entry name" value="LysM"/>
</dbReference>
<keyword evidence="1" id="KW-0812">Transmembrane</keyword>
<dbReference type="CDD" id="cd00118">
    <property type="entry name" value="LysM"/>
    <property type="match status" value="1"/>
</dbReference>
<reference evidence="3 4" key="1">
    <citation type="submission" date="2024-09" db="EMBL/GenBank/DDBJ databases">
        <authorList>
            <person name="Sun Q."/>
            <person name="Mori K."/>
        </authorList>
    </citation>
    <scope>NUCLEOTIDE SEQUENCE [LARGE SCALE GENOMIC DNA]</scope>
    <source>
        <strain evidence="3 4">JCM 9626</strain>
    </source>
</reference>
<sequence>MSTTSVTVRPVAGPVAGPVYRLTRRGRLVVLVLAFLVLAAIGVMFAGGSMATSEPEATETVVVEPGQTLWDIAAAASDGRDVRDMVTHLVDLNDLDSVVLDAGQSLAVPVD</sequence>
<dbReference type="EMBL" id="JBHMDG010000012">
    <property type="protein sequence ID" value="MFB9313337.1"/>
    <property type="molecule type" value="Genomic_DNA"/>
</dbReference>
<evidence type="ECO:0000313" key="3">
    <source>
        <dbReference type="EMBL" id="MFB9313337.1"/>
    </source>
</evidence>
<keyword evidence="1" id="KW-0472">Membrane</keyword>
<protein>
    <submittedName>
        <fullName evidence="3">LysM peptidoglycan-binding domain-containing protein</fullName>
    </submittedName>
</protein>
<dbReference type="Gene3D" id="3.10.350.10">
    <property type="entry name" value="LysM domain"/>
    <property type="match status" value="1"/>
</dbReference>
<gene>
    <name evidence="3" type="ORF">ACFFRI_09805</name>
</gene>
<dbReference type="Pfam" id="PF01476">
    <property type="entry name" value="LysM"/>
    <property type="match status" value="1"/>
</dbReference>
<comment type="caution">
    <text evidence="3">The sequence shown here is derived from an EMBL/GenBank/DDBJ whole genome shotgun (WGS) entry which is preliminary data.</text>
</comment>
<dbReference type="InterPro" id="IPR036779">
    <property type="entry name" value="LysM_dom_sf"/>
</dbReference>
<evidence type="ECO:0000256" key="1">
    <source>
        <dbReference type="SAM" id="Phobius"/>
    </source>
</evidence>
<keyword evidence="1" id="KW-1133">Transmembrane helix</keyword>
<evidence type="ECO:0000259" key="2">
    <source>
        <dbReference type="Pfam" id="PF01476"/>
    </source>
</evidence>